<evidence type="ECO:0000256" key="4">
    <source>
        <dbReference type="SAM" id="Phobius"/>
    </source>
</evidence>
<evidence type="ECO:0000313" key="6">
    <source>
        <dbReference type="EMBL" id="MDQ1024401.1"/>
    </source>
</evidence>
<sequence length="410" mass="44257">MTETDRAVDDAERAREQGGAGRWFRLSPGHGRLPAGRLGNRRRRLPDELGVLVVLALLVAGIGIRYPDFLDSDNLLSTAHNSVYISLMACGMVFALAMREVDLSVGGSYAMCLVVGALLIREGVAPWLAVHTDGPTEVQLFQNLTARAKDGIVLENLDPPIFTRPAARAVDQGIPIVALDTSPTDGSKVTFYVGNDNYALGELMAKETLKRLGDDPKGEIVVGVPNPGTPVLDNRAKGIADTFRKEAPGVKVLGPFQTYSDPGQNHSSWSSQVGAHPKALAFLGVGDADSYNLAKIKKEKSGKWLTAGFDVEPKTLDAVKDGSNFVAIDPQHFLKGYLSTAMLIESVRDNDGKLPDGWFLSPGGVVDSSNIDEIITRQKSPKAAYDWYKPVIDKLLGDQKAQLKPLKDAR</sequence>
<evidence type="ECO:0000256" key="1">
    <source>
        <dbReference type="ARBA" id="ARBA00004196"/>
    </source>
</evidence>
<reference evidence="6 7" key="1">
    <citation type="submission" date="2023-07" db="EMBL/GenBank/DDBJ databases">
        <title>Comparative genomics of wheat-associated soil bacteria to identify genetic determinants of phenazine resistance.</title>
        <authorList>
            <person name="Mouncey N."/>
        </authorList>
    </citation>
    <scope>NUCLEOTIDE SEQUENCE [LARGE SCALE GENOMIC DNA]</scope>
    <source>
        <strain evidence="6 7">V2I4</strain>
    </source>
</reference>
<evidence type="ECO:0000256" key="3">
    <source>
        <dbReference type="ARBA" id="ARBA00022729"/>
    </source>
</evidence>
<keyword evidence="6" id="KW-0813">Transport</keyword>
<gene>
    <name evidence="6" type="ORF">QF035_001983</name>
</gene>
<comment type="subcellular location">
    <subcellularLocation>
        <location evidence="1">Cell envelope</location>
    </subcellularLocation>
</comment>
<comment type="caution">
    <text evidence="6">The sequence shown here is derived from an EMBL/GenBank/DDBJ whole genome shotgun (WGS) entry which is preliminary data.</text>
</comment>
<feature type="transmembrane region" description="Helical" evidence="4">
    <location>
        <begin position="78"/>
        <end position="97"/>
    </location>
</feature>
<keyword evidence="3" id="KW-0732">Signal</keyword>
<evidence type="ECO:0000313" key="7">
    <source>
        <dbReference type="Proteomes" id="UP001230328"/>
    </source>
</evidence>
<organism evidence="6 7">
    <name type="scientific">Streptomyces umbrinus</name>
    <dbReference type="NCBI Taxonomy" id="67370"/>
    <lineage>
        <taxon>Bacteria</taxon>
        <taxon>Bacillati</taxon>
        <taxon>Actinomycetota</taxon>
        <taxon>Actinomycetes</taxon>
        <taxon>Kitasatosporales</taxon>
        <taxon>Streptomycetaceae</taxon>
        <taxon>Streptomyces</taxon>
        <taxon>Streptomyces phaeochromogenes group</taxon>
    </lineage>
</organism>
<keyword evidence="4" id="KW-0812">Transmembrane</keyword>
<dbReference type="EMBL" id="JAUSZI010000002">
    <property type="protein sequence ID" value="MDQ1024401.1"/>
    <property type="molecule type" value="Genomic_DNA"/>
</dbReference>
<dbReference type="InterPro" id="IPR025997">
    <property type="entry name" value="SBP_2_dom"/>
</dbReference>
<dbReference type="PANTHER" id="PTHR46847">
    <property type="entry name" value="D-ALLOSE-BINDING PERIPLASMIC PROTEIN-RELATED"/>
    <property type="match status" value="1"/>
</dbReference>
<evidence type="ECO:0000256" key="2">
    <source>
        <dbReference type="ARBA" id="ARBA00007639"/>
    </source>
</evidence>
<dbReference type="RefSeq" id="WP_307519650.1">
    <property type="nucleotide sequence ID" value="NZ_JAUSZI010000002.1"/>
</dbReference>
<feature type="transmembrane region" description="Helical" evidence="4">
    <location>
        <begin position="109"/>
        <end position="129"/>
    </location>
</feature>
<keyword evidence="6" id="KW-0762">Sugar transport</keyword>
<dbReference type="Proteomes" id="UP001230328">
    <property type="component" value="Unassembled WGS sequence"/>
</dbReference>
<comment type="similarity">
    <text evidence="2">Belongs to the bacterial solute-binding protein 2 family.</text>
</comment>
<feature type="transmembrane region" description="Helical" evidence="4">
    <location>
        <begin position="49"/>
        <end position="66"/>
    </location>
</feature>
<dbReference type="Pfam" id="PF13407">
    <property type="entry name" value="Peripla_BP_4"/>
    <property type="match status" value="1"/>
</dbReference>
<evidence type="ECO:0000259" key="5">
    <source>
        <dbReference type="Pfam" id="PF13407"/>
    </source>
</evidence>
<keyword evidence="4" id="KW-0472">Membrane</keyword>
<dbReference type="Gene3D" id="3.40.50.2300">
    <property type="match status" value="2"/>
</dbReference>
<dbReference type="InterPro" id="IPR028082">
    <property type="entry name" value="Peripla_BP_I"/>
</dbReference>
<proteinExistence type="inferred from homology"/>
<name>A0ABU0SNZ0_9ACTN</name>
<accession>A0ABU0SNZ0</accession>
<feature type="domain" description="Periplasmic binding protein" evidence="5">
    <location>
        <begin position="132"/>
        <end position="345"/>
    </location>
</feature>
<keyword evidence="7" id="KW-1185">Reference proteome</keyword>
<keyword evidence="4" id="KW-1133">Transmembrane helix</keyword>
<protein>
    <submittedName>
        <fullName evidence="6">ABC-type sugar transport system substrate-binding protein</fullName>
    </submittedName>
</protein>
<dbReference type="PANTHER" id="PTHR46847:SF1">
    <property type="entry name" value="D-ALLOSE-BINDING PERIPLASMIC PROTEIN-RELATED"/>
    <property type="match status" value="1"/>
</dbReference>
<dbReference type="SUPFAM" id="SSF53822">
    <property type="entry name" value="Periplasmic binding protein-like I"/>
    <property type="match status" value="1"/>
</dbReference>